<dbReference type="GO" id="GO:1901259">
    <property type="term" value="P:chloroplast rRNA processing"/>
    <property type="evidence" value="ECO:0000318"/>
    <property type="project" value="GO_Central"/>
</dbReference>
<dbReference type="OrthoDB" id="537275at2759"/>
<dbReference type="GO" id="GO:0044528">
    <property type="term" value="P:regulation of mitochondrial mRNA stability"/>
    <property type="evidence" value="ECO:0000318"/>
    <property type="project" value="GO_Central"/>
</dbReference>
<dbReference type="ExpressionAtlas" id="A0A2K3CR95">
    <property type="expression patterns" value="baseline"/>
</dbReference>
<dbReference type="InterPro" id="IPR016024">
    <property type="entry name" value="ARM-type_fold"/>
</dbReference>
<feature type="region of interest" description="Disordered" evidence="1">
    <location>
        <begin position="556"/>
        <end position="609"/>
    </location>
</feature>
<sequence>MKSLAAHNNTTTTVLYRSSSLLLPVPCTGRGGPTSTSGRNCSAPVSARAGARRGVHNGAAAVHPGGLDLLDTAESSAEQLTPRRLLNRRIKSCLSPAQLAGLVLSEVGNFDQQNASHALSRLAKMYRGRRRNSHQHSRGSDVDRARAAAELRPAVEALTKRMHQLIGNYDSWDTTLSLWAYAQLDHYDEGALRALCDAAVEVAPIFKPVDCANAVVAFAHLDYVHPELLRQIVQTVLDTLDDYAPGEVCQVLWGFARLGVHPGPAFLAEVVDAVQWRLQGYGTQELGMVLWALVRLGYKPGPRFLRDVESVLLARLPHMAPGDIAITVWSFARLRYKAVRFLDEVPAAVGPQLHKCRSSELCSLISGFATAHHYHKSLLDAVADVLLSRLDGLSHHEVATALWTFGTFRHRPAHPDFAKQVAAALYARMRSFSPQGLAMVVKALAQLQWRSEPLMEQLIAAAEAKLNAFKPLELSQLLWGLTALQCRDLHIYYAVVRRCIAILKDPAHPHYRTMTHHRVVNSVLGSCQQLGYVPWTLIDFAESKGIRVRQPDILSSRDEDDEGVPYSHQQQQHADAVEGCGHDRAEQPWGASTGSSSSSSRRHQRCAEEEALWAEAERAHSQQVAAGNSSSDAAMASAPDAVVLLEQGLIPHVSSSAAADASHEAAAVHAAAQGEYRALQQPKPQPLAMLTERGSRHATGMIVLAGAAAVVAGEGVSAGDAEQQSAMSAPNVAQLQESAPAAAALDGSNSGSNGAKVLSPRPRLGSARRGGPVVAGDASPKGASAHVAVPVDSAAPSGARARALFSDPRRDSPYNVGMVAATPLTFQR</sequence>
<accession>A0A2K3CR95</accession>
<dbReference type="AlphaFoldDB" id="A0A2K3CR95"/>
<protein>
    <recommendedName>
        <fullName evidence="2">RNA-editing substrate-binding complex 8 protein HEAT repeats domain-containing protein</fullName>
    </recommendedName>
</protein>
<dbReference type="EMBL" id="CM008978">
    <property type="protein sequence ID" value="PNW70803.1"/>
    <property type="molecule type" value="Genomic_DNA"/>
</dbReference>
<dbReference type="RefSeq" id="XP_042914964.1">
    <property type="nucleotide sequence ID" value="XM_043072505.1"/>
</dbReference>
<evidence type="ECO:0000259" key="2">
    <source>
        <dbReference type="Pfam" id="PF26172"/>
    </source>
</evidence>
<evidence type="ECO:0000256" key="1">
    <source>
        <dbReference type="SAM" id="MobiDB-lite"/>
    </source>
</evidence>
<evidence type="ECO:0000313" key="3">
    <source>
        <dbReference type="EMBL" id="PNW70803.1"/>
    </source>
</evidence>
<feature type="domain" description="RNA-editing substrate-binding complex 8 protein HEAT repeats" evidence="2">
    <location>
        <begin position="187"/>
        <end position="496"/>
    </location>
</feature>
<dbReference type="GO" id="GO:0009507">
    <property type="term" value="C:chloroplast"/>
    <property type="evidence" value="ECO:0007669"/>
    <property type="project" value="GOC"/>
</dbReference>
<reference evidence="3 4" key="1">
    <citation type="journal article" date="2007" name="Science">
        <title>The Chlamydomonas genome reveals the evolution of key animal and plant functions.</title>
        <authorList>
            <person name="Merchant S.S."/>
            <person name="Prochnik S.E."/>
            <person name="Vallon O."/>
            <person name="Harris E.H."/>
            <person name="Karpowicz S.J."/>
            <person name="Witman G.B."/>
            <person name="Terry A."/>
            <person name="Salamov A."/>
            <person name="Fritz-Laylin L.K."/>
            <person name="Marechal-Drouard L."/>
            <person name="Marshall W.F."/>
            <person name="Qu L.H."/>
            <person name="Nelson D.R."/>
            <person name="Sanderfoot A.A."/>
            <person name="Spalding M.H."/>
            <person name="Kapitonov V.V."/>
            <person name="Ren Q."/>
            <person name="Ferris P."/>
            <person name="Lindquist E."/>
            <person name="Shapiro H."/>
            <person name="Lucas S.M."/>
            <person name="Grimwood J."/>
            <person name="Schmutz J."/>
            <person name="Cardol P."/>
            <person name="Cerutti H."/>
            <person name="Chanfreau G."/>
            <person name="Chen C.L."/>
            <person name="Cognat V."/>
            <person name="Croft M.T."/>
            <person name="Dent R."/>
            <person name="Dutcher S."/>
            <person name="Fernandez E."/>
            <person name="Fukuzawa H."/>
            <person name="Gonzalez-Ballester D."/>
            <person name="Gonzalez-Halphen D."/>
            <person name="Hallmann A."/>
            <person name="Hanikenne M."/>
            <person name="Hippler M."/>
            <person name="Inwood W."/>
            <person name="Jabbari K."/>
            <person name="Kalanon M."/>
            <person name="Kuras R."/>
            <person name="Lefebvre P.A."/>
            <person name="Lemaire S.D."/>
            <person name="Lobanov A.V."/>
            <person name="Lohr M."/>
            <person name="Manuell A."/>
            <person name="Meier I."/>
            <person name="Mets L."/>
            <person name="Mittag M."/>
            <person name="Mittelmeier T."/>
            <person name="Moroney J.V."/>
            <person name="Moseley J."/>
            <person name="Napoli C."/>
            <person name="Nedelcu A.M."/>
            <person name="Niyogi K."/>
            <person name="Novoselov S.V."/>
            <person name="Paulsen I.T."/>
            <person name="Pazour G."/>
            <person name="Purton S."/>
            <person name="Ral J.P."/>
            <person name="Riano-Pachon D.M."/>
            <person name="Riekhof W."/>
            <person name="Rymarquis L."/>
            <person name="Schroda M."/>
            <person name="Stern D."/>
            <person name="Umen J."/>
            <person name="Willows R."/>
            <person name="Wilson N."/>
            <person name="Zimmer S.L."/>
            <person name="Allmer J."/>
            <person name="Balk J."/>
            <person name="Bisova K."/>
            <person name="Chen C.J."/>
            <person name="Elias M."/>
            <person name="Gendler K."/>
            <person name="Hauser C."/>
            <person name="Lamb M.R."/>
            <person name="Ledford H."/>
            <person name="Long J.C."/>
            <person name="Minagawa J."/>
            <person name="Page M.D."/>
            <person name="Pan J."/>
            <person name="Pootakham W."/>
            <person name="Roje S."/>
            <person name="Rose A."/>
            <person name="Stahlberg E."/>
            <person name="Terauchi A.M."/>
            <person name="Yang P."/>
            <person name="Ball S."/>
            <person name="Bowler C."/>
            <person name="Dieckmann C.L."/>
            <person name="Gladyshev V.N."/>
            <person name="Green P."/>
            <person name="Jorgensen R."/>
            <person name="Mayfield S."/>
            <person name="Mueller-Roeber B."/>
            <person name="Rajamani S."/>
            <person name="Sayre R.T."/>
            <person name="Brokstein P."/>
            <person name="Dubchak I."/>
            <person name="Goodstein D."/>
            <person name="Hornick L."/>
            <person name="Huang Y.W."/>
            <person name="Jhaveri J."/>
            <person name="Luo Y."/>
            <person name="Martinez D."/>
            <person name="Ngau W.C."/>
            <person name="Otillar B."/>
            <person name="Poliakov A."/>
            <person name="Porter A."/>
            <person name="Szajkowski L."/>
            <person name="Werner G."/>
            <person name="Zhou K."/>
            <person name="Grigoriev I.V."/>
            <person name="Rokhsar D.S."/>
            <person name="Grossman A.R."/>
        </authorList>
    </citation>
    <scope>NUCLEOTIDE SEQUENCE [LARGE SCALE GENOMIC DNA]</scope>
    <source>
        <strain evidence="4">CC-503</strain>
    </source>
</reference>
<dbReference type="Gramene" id="PNW70803">
    <property type="protein sequence ID" value="PNW70803"/>
    <property type="gene ID" value="CHLRE_17g734564v5"/>
</dbReference>
<dbReference type="Proteomes" id="UP000006906">
    <property type="component" value="Chromosome 17"/>
</dbReference>
<dbReference type="PANTHER" id="PTHR21228">
    <property type="entry name" value="FAST LEU-RICH DOMAIN-CONTAINING"/>
    <property type="match status" value="1"/>
</dbReference>
<dbReference type="PaxDb" id="3055-EDP03632"/>
<proteinExistence type="predicted"/>
<dbReference type="GO" id="GO:0005759">
    <property type="term" value="C:mitochondrial matrix"/>
    <property type="evidence" value="ECO:0000318"/>
    <property type="project" value="GO_Central"/>
</dbReference>
<gene>
    <name evidence="3" type="ORF">CHLRE_17g734564v5</name>
</gene>
<dbReference type="InterPro" id="IPR050870">
    <property type="entry name" value="FAST_kinase"/>
</dbReference>
<organism evidence="3 4">
    <name type="scientific">Chlamydomonas reinhardtii</name>
    <name type="common">Chlamydomonas smithii</name>
    <dbReference type="NCBI Taxonomy" id="3055"/>
    <lineage>
        <taxon>Eukaryota</taxon>
        <taxon>Viridiplantae</taxon>
        <taxon>Chlorophyta</taxon>
        <taxon>core chlorophytes</taxon>
        <taxon>Chlorophyceae</taxon>
        <taxon>CS clade</taxon>
        <taxon>Chlamydomonadales</taxon>
        <taxon>Chlamydomonadaceae</taxon>
        <taxon>Chlamydomonas</taxon>
    </lineage>
</organism>
<dbReference type="GO" id="GO:0035770">
    <property type="term" value="C:ribonucleoprotein granule"/>
    <property type="evidence" value="ECO:0000318"/>
    <property type="project" value="GO_Central"/>
</dbReference>
<name>A0A2K3CR95_CHLRE</name>
<dbReference type="InterPro" id="IPR058977">
    <property type="entry name" value="RESC8_HEAT"/>
</dbReference>
<dbReference type="SUPFAM" id="SSF48371">
    <property type="entry name" value="ARM repeat"/>
    <property type="match status" value="1"/>
</dbReference>
<feature type="region of interest" description="Disordered" evidence="1">
    <location>
        <begin position="744"/>
        <end position="781"/>
    </location>
</feature>
<dbReference type="GO" id="GO:0000963">
    <property type="term" value="P:mitochondrial RNA processing"/>
    <property type="evidence" value="ECO:0000318"/>
    <property type="project" value="GO_Central"/>
</dbReference>
<dbReference type="Pfam" id="PF26172">
    <property type="entry name" value="RESC8"/>
    <property type="match status" value="1"/>
</dbReference>
<dbReference type="GeneID" id="5718624"/>
<dbReference type="InParanoid" id="A0A2K3CR95"/>
<dbReference type="GO" id="GO:0003723">
    <property type="term" value="F:RNA binding"/>
    <property type="evidence" value="ECO:0000318"/>
    <property type="project" value="GO_Central"/>
</dbReference>
<dbReference type="KEGG" id="cre:CHLRE_17g734564v5"/>
<dbReference type="STRING" id="3055.A0A2K3CR95"/>
<keyword evidence="4" id="KW-1185">Reference proteome</keyword>
<dbReference type="PANTHER" id="PTHR21228:SF40">
    <property type="entry name" value="LD45607P"/>
    <property type="match status" value="1"/>
</dbReference>
<evidence type="ECO:0000313" key="4">
    <source>
        <dbReference type="Proteomes" id="UP000006906"/>
    </source>
</evidence>